<reference evidence="2 3" key="1">
    <citation type="journal article" date="2018" name="Sci. Rep.">
        <title>Comparative genomics provides insights into the lifestyle and reveals functional heterogeneity of dark septate endophytic fungi.</title>
        <authorList>
            <person name="Knapp D.G."/>
            <person name="Nemeth J.B."/>
            <person name="Barry K."/>
            <person name="Hainaut M."/>
            <person name="Henrissat B."/>
            <person name="Johnson J."/>
            <person name="Kuo A."/>
            <person name="Lim J.H.P."/>
            <person name="Lipzen A."/>
            <person name="Nolan M."/>
            <person name="Ohm R.A."/>
            <person name="Tamas L."/>
            <person name="Grigoriev I.V."/>
            <person name="Spatafora J.W."/>
            <person name="Nagy L.G."/>
            <person name="Kovacs G.M."/>
        </authorList>
    </citation>
    <scope>NUCLEOTIDE SEQUENCE [LARGE SCALE GENOMIC DNA]</scope>
    <source>
        <strain evidence="2 3">DSE2036</strain>
    </source>
</reference>
<proteinExistence type="predicted"/>
<gene>
    <name evidence="2" type="ORF">DM02DRAFT_661012</name>
</gene>
<evidence type="ECO:0000259" key="1">
    <source>
        <dbReference type="Pfam" id="PF02469"/>
    </source>
</evidence>
<feature type="domain" description="FAS1" evidence="1">
    <location>
        <begin position="86"/>
        <end position="123"/>
    </location>
</feature>
<dbReference type="AlphaFoldDB" id="A0A2V1D8L2"/>
<dbReference type="InterPro" id="IPR036378">
    <property type="entry name" value="FAS1_dom_sf"/>
</dbReference>
<name>A0A2V1D8L2_9PLEO</name>
<keyword evidence="3" id="KW-1185">Reference proteome</keyword>
<dbReference type="Pfam" id="PF02469">
    <property type="entry name" value="Fasciclin"/>
    <property type="match status" value="1"/>
</dbReference>
<sequence length="139" mass="14485">MASNTYTEGRIQASMLLARSCNYSQPAQGAPASSYVSADSLGLPSAPVYGTMSTGMKKVPWLSGDAIVQTIMEASRGILGSRVCFLTAFRGALNATGLANSLVSVPDVTIFAPNNEAFTNINSAIGGFSGYPFSWTCGR</sequence>
<dbReference type="Gene3D" id="2.30.180.10">
    <property type="entry name" value="FAS1 domain"/>
    <property type="match status" value="1"/>
</dbReference>
<evidence type="ECO:0000313" key="3">
    <source>
        <dbReference type="Proteomes" id="UP000244855"/>
    </source>
</evidence>
<accession>A0A2V1D8L2</accession>
<dbReference type="EMBL" id="KZ805533">
    <property type="protein sequence ID" value="PVH94476.1"/>
    <property type="molecule type" value="Genomic_DNA"/>
</dbReference>
<organism evidence="2 3">
    <name type="scientific">Periconia macrospinosa</name>
    <dbReference type="NCBI Taxonomy" id="97972"/>
    <lineage>
        <taxon>Eukaryota</taxon>
        <taxon>Fungi</taxon>
        <taxon>Dikarya</taxon>
        <taxon>Ascomycota</taxon>
        <taxon>Pezizomycotina</taxon>
        <taxon>Dothideomycetes</taxon>
        <taxon>Pleosporomycetidae</taxon>
        <taxon>Pleosporales</taxon>
        <taxon>Massarineae</taxon>
        <taxon>Periconiaceae</taxon>
        <taxon>Periconia</taxon>
    </lineage>
</organism>
<dbReference type="OrthoDB" id="286301at2759"/>
<evidence type="ECO:0000313" key="2">
    <source>
        <dbReference type="EMBL" id="PVH94476.1"/>
    </source>
</evidence>
<dbReference type="Proteomes" id="UP000244855">
    <property type="component" value="Unassembled WGS sequence"/>
</dbReference>
<protein>
    <recommendedName>
        <fullName evidence="1">FAS1 domain-containing protein</fullName>
    </recommendedName>
</protein>
<dbReference type="InterPro" id="IPR000782">
    <property type="entry name" value="FAS1_domain"/>
</dbReference>
<dbReference type="SUPFAM" id="SSF82153">
    <property type="entry name" value="FAS1 domain"/>
    <property type="match status" value="1"/>
</dbReference>